<feature type="transmembrane region" description="Helical" evidence="8">
    <location>
        <begin position="136"/>
        <end position="157"/>
    </location>
</feature>
<accession>A0A927QXW2</accession>
<feature type="transmembrane region" description="Helical" evidence="8">
    <location>
        <begin position="465"/>
        <end position="489"/>
    </location>
</feature>
<keyword evidence="5 8" id="KW-1133">Transmembrane helix</keyword>
<comment type="caution">
    <text evidence="9">The sequence shown here is derived from an EMBL/GenBank/DDBJ whole genome shotgun (WGS) entry which is preliminary data.</text>
</comment>
<evidence type="ECO:0000313" key="9">
    <source>
        <dbReference type="EMBL" id="MBE1485908.1"/>
    </source>
</evidence>
<dbReference type="PANTHER" id="PTHR30193:SF37">
    <property type="entry name" value="INNER MEMBRANE ABC TRANSPORTER PERMEASE PROTEIN YCJO"/>
    <property type="match status" value="1"/>
</dbReference>
<keyword evidence="3" id="KW-1003">Cell membrane</keyword>
<evidence type="ECO:0000256" key="6">
    <source>
        <dbReference type="ARBA" id="ARBA00023136"/>
    </source>
</evidence>
<proteinExistence type="predicted"/>
<dbReference type="RefSeq" id="WP_192766025.1">
    <property type="nucleotide sequence ID" value="NZ_JADBEB010000001.1"/>
</dbReference>
<evidence type="ECO:0000313" key="10">
    <source>
        <dbReference type="Proteomes" id="UP000649753"/>
    </source>
</evidence>
<dbReference type="SUPFAM" id="SSF161098">
    <property type="entry name" value="MetI-like"/>
    <property type="match status" value="1"/>
</dbReference>
<feature type="compositionally biased region" description="Pro residues" evidence="7">
    <location>
        <begin position="1"/>
        <end position="26"/>
    </location>
</feature>
<feature type="transmembrane region" description="Helical" evidence="8">
    <location>
        <begin position="365"/>
        <end position="386"/>
    </location>
</feature>
<name>A0A927QXW2_9ACTN</name>
<feature type="transmembrane region" description="Helical" evidence="8">
    <location>
        <begin position="527"/>
        <end position="549"/>
    </location>
</feature>
<dbReference type="InterPro" id="IPR051393">
    <property type="entry name" value="ABC_transporter_permease"/>
</dbReference>
<evidence type="ECO:0000256" key="8">
    <source>
        <dbReference type="SAM" id="Phobius"/>
    </source>
</evidence>
<feature type="transmembrane region" description="Helical" evidence="8">
    <location>
        <begin position="269"/>
        <end position="288"/>
    </location>
</feature>
<dbReference type="InterPro" id="IPR035906">
    <property type="entry name" value="MetI-like_sf"/>
</dbReference>
<dbReference type="GO" id="GO:0005886">
    <property type="term" value="C:plasma membrane"/>
    <property type="evidence" value="ECO:0007669"/>
    <property type="project" value="UniProtKB-SubCell"/>
</dbReference>
<evidence type="ECO:0000256" key="2">
    <source>
        <dbReference type="ARBA" id="ARBA00022448"/>
    </source>
</evidence>
<feature type="transmembrane region" description="Helical" evidence="8">
    <location>
        <begin position="101"/>
        <end position="124"/>
    </location>
</feature>
<evidence type="ECO:0000256" key="1">
    <source>
        <dbReference type="ARBA" id="ARBA00004651"/>
    </source>
</evidence>
<feature type="transmembrane region" description="Helical" evidence="8">
    <location>
        <begin position="322"/>
        <end position="342"/>
    </location>
</feature>
<feature type="transmembrane region" description="Helical" evidence="8">
    <location>
        <begin position="398"/>
        <end position="416"/>
    </location>
</feature>
<reference evidence="9" key="1">
    <citation type="submission" date="2020-10" db="EMBL/GenBank/DDBJ databases">
        <title>Sequencing the genomes of 1000 actinobacteria strains.</title>
        <authorList>
            <person name="Klenk H.-P."/>
        </authorList>
    </citation>
    <scope>NUCLEOTIDE SEQUENCE</scope>
    <source>
        <strain evidence="9">DSM 46832</strain>
    </source>
</reference>
<sequence length="606" mass="63226">MSQPAPPVEAAPPLPAPPLPEPPGPSAAPARPAFRSIGRTLLGFALMVPALTALTWAYLVPTVSTVMASFQHGGVFGPSEPAGVDNYRFAFEDGVVGQFGFALWLGVLPLAFAVLAAPLLAVLADRTGRVARLVTRAVLVLPIAGYAPSAVFLGWAFERFAPGTLEDGARLELTRMLAATSFGLVVAVAATAYLSALRRSTPEHRPGPAMLTVGGLLALGVLATALQIFAGPSLITGGGPWGTTMTPLMGAMSTFSIDDLGSAAATSTLLLLVLGLLGLGAAWLLLATRARIEFEGRRDGRVQPAETAPMATGWTRYRNPGLLVVALVVFLGIVGWAVAPWLTKVFPGDGVPADLDTTRLFTHTWLPPLIGALVSVGLAAVAGFGIGALRPLGRWSELLLLPFAPWLFVGLGPVLLDHSLRVTMVFGFHRGLLEVIPLAPLSIPALFAFTLLFRGQHARWHGGGMGRALLVPALPMLLLAVLLTTLLGAQQTGWIEANTGVPQDSAALLAEHAAREDGELDTGLLGLVLPLPIFLVFLVAFVGIQLGYLDRLAIRVGRPTPELTPLPALPLSADPDVPDPVDSADLPALPDPVPAAERKASVVPPG</sequence>
<keyword evidence="2" id="KW-0813">Transport</keyword>
<keyword evidence="4 8" id="KW-0812">Transmembrane</keyword>
<dbReference type="PANTHER" id="PTHR30193">
    <property type="entry name" value="ABC TRANSPORTER PERMEASE PROTEIN"/>
    <property type="match status" value="1"/>
</dbReference>
<organism evidence="9 10">
    <name type="scientific">Plantactinospora soyae</name>
    <dbReference type="NCBI Taxonomy" id="1544732"/>
    <lineage>
        <taxon>Bacteria</taxon>
        <taxon>Bacillati</taxon>
        <taxon>Actinomycetota</taxon>
        <taxon>Actinomycetes</taxon>
        <taxon>Micromonosporales</taxon>
        <taxon>Micromonosporaceae</taxon>
        <taxon>Plantactinospora</taxon>
    </lineage>
</organism>
<keyword evidence="6 8" id="KW-0472">Membrane</keyword>
<evidence type="ECO:0000256" key="4">
    <source>
        <dbReference type="ARBA" id="ARBA00022692"/>
    </source>
</evidence>
<dbReference type="Proteomes" id="UP000649753">
    <property type="component" value="Unassembled WGS sequence"/>
</dbReference>
<feature type="region of interest" description="Disordered" evidence="7">
    <location>
        <begin position="1"/>
        <end position="30"/>
    </location>
</feature>
<feature type="transmembrane region" description="Helical" evidence="8">
    <location>
        <begin position="41"/>
        <end position="59"/>
    </location>
</feature>
<keyword evidence="9" id="KW-0762">Sugar transport</keyword>
<keyword evidence="10" id="KW-1185">Reference proteome</keyword>
<feature type="transmembrane region" description="Helical" evidence="8">
    <location>
        <begin position="177"/>
        <end position="197"/>
    </location>
</feature>
<feature type="region of interest" description="Disordered" evidence="7">
    <location>
        <begin position="565"/>
        <end position="606"/>
    </location>
</feature>
<dbReference type="EMBL" id="JADBEB010000001">
    <property type="protein sequence ID" value="MBE1485908.1"/>
    <property type="molecule type" value="Genomic_DNA"/>
</dbReference>
<gene>
    <name evidence="9" type="ORF">H4W31_001546</name>
</gene>
<evidence type="ECO:0000256" key="5">
    <source>
        <dbReference type="ARBA" id="ARBA00022989"/>
    </source>
</evidence>
<feature type="compositionally biased region" description="Low complexity" evidence="7">
    <location>
        <begin position="569"/>
        <end position="588"/>
    </location>
</feature>
<protein>
    <submittedName>
        <fullName evidence="9">ABC-type sugar transport system permease subunit</fullName>
    </submittedName>
</protein>
<dbReference type="AlphaFoldDB" id="A0A927QXW2"/>
<comment type="subcellular location">
    <subcellularLocation>
        <location evidence="1">Cell membrane</location>
        <topology evidence="1">Multi-pass membrane protein</topology>
    </subcellularLocation>
</comment>
<feature type="transmembrane region" description="Helical" evidence="8">
    <location>
        <begin position="209"/>
        <end position="230"/>
    </location>
</feature>
<evidence type="ECO:0000256" key="3">
    <source>
        <dbReference type="ARBA" id="ARBA00022475"/>
    </source>
</evidence>
<feature type="transmembrane region" description="Helical" evidence="8">
    <location>
        <begin position="436"/>
        <end position="453"/>
    </location>
</feature>
<evidence type="ECO:0000256" key="7">
    <source>
        <dbReference type="SAM" id="MobiDB-lite"/>
    </source>
</evidence>